<name>A0A0G0VSB3_9BACT</name>
<dbReference type="InterPro" id="IPR036866">
    <property type="entry name" value="RibonucZ/Hydroxyglut_hydro"/>
</dbReference>
<gene>
    <name evidence="1" type="ORF">UU56_C0015G0008</name>
</gene>
<accession>A0A0G0VSB3</accession>
<sequence length="289" mass="31733">MDQRHKILLTLALILAALGLLVIVQTQSLGKLRLVFCDVGQGDGMLLITPSGKDIVVDGGPGTKIVDCLGENLPFWDRTIEMVVLTHPQKDHMEGLLSVLSRYKVKMIATTGVENETELFKAWQTAIKAEGARIYTPKAGDRLVLDSVRGQTSSMDVLWPTSEKLEIWKLAGLSELNKSSVVLRLEMDGFCAYLTSDIPNEILVGLIDRSCQVLKISHHGSKTGTNQEILDSIDPKVAIIQVGKNSFGHPHKEVLEMLGSKGVKIYRNDINGVIELKSDGDNYKVKSSN</sequence>
<protein>
    <submittedName>
        <fullName evidence="1">Internalization-related competence protein ComEC/Rec2 protein</fullName>
    </submittedName>
</protein>
<evidence type="ECO:0000313" key="2">
    <source>
        <dbReference type="Proteomes" id="UP000034493"/>
    </source>
</evidence>
<dbReference type="EMBL" id="LCBC01000015">
    <property type="protein sequence ID" value="KKS03775.1"/>
    <property type="molecule type" value="Genomic_DNA"/>
</dbReference>
<dbReference type="InterPro" id="IPR052159">
    <property type="entry name" value="Competence_DNA_uptake"/>
</dbReference>
<dbReference type="Gene3D" id="3.60.15.10">
    <property type="entry name" value="Ribonuclease Z/Hydroxyacylglutathione hydrolase-like"/>
    <property type="match status" value="1"/>
</dbReference>
<proteinExistence type="predicted"/>
<dbReference type="CDD" id="cd07731">
    <property type="entry name" value="ComA-like_MBL-fold"/>
    <property type="match status" value="1"/>
</dbReference>
<dbReference type="SUPFAM" id="SSF56281">
    <property type="entry name" value="Metallo-hydrolase/oxidoreductase"/>
    <property type="match status" value="1"/>
</dbReference>
<comment type="caution">
    <text evidence="1">The sequence shown here is derived from an EMBL/GenBank/DDBJ whole genome shotgun (WGS) entry which is preliminary data.</text>
</comment>
<organism evidence="1 2">
    <name type="scientific">Candidatus Curtissbacteria bacterium GW2011_GWA2_41_24</name>
    <dbReference type="NCBI Taxonomy" id="1618411"/>
    <lineage>
        <taxon>Bacteria</taxon>
        <taxon>Candidatus Curtissiibacteriota</taxon>
    </lineage>
</organism>
<reference evidence="1 2" key="1">
    <citation type="journal article" date="2015" name="Nature">
        <title>rRNA introns, odd ribosomes, and small enigmatic genomes across a large radiation of phyla.</title>
        <authorList>
            <person name="Brown C.T."/>
            <person name="Hug L.A."/>
            <person name="Thomas B.C."/>
            <person name="Sharon I."/>
            <person name="Castelle C.J."/>
            <person name="Singh A."/>
            <person name="Wilkins M.J."/>
            <person name="Williams K.H."/>
            <person name="Banfield J.F."/>
        </authorList>
    </citation>
    <scope>NUCLEOTIDE SEQUENCE [LARGE SCALE GENOMIC DNA]</scope>
</reference>
<evidence type="ECO:0000313" key="1">
    <source>
        <dbReference type="EMBL" id="KKS03775.1"/>
    </source>
</evidence>
<dbReference type="Proteomes" id="UP000034493">
    <property type="component" value="Unassembled WGS sequence"/>
</dbReference>
<dbReference type="PANTHER" id="PTHR30619">
    <property type="entry name" value="DNA INTERNALIZATION/COMPETENCE PROTEIN COMEC/REC2"/>
    <property type="match status" value="1"/>
</dbReference>
<dbReference type="AlphaFoldDB" id="A0A0G0VSB3"/>
<dbReference type="InterPro" id="IPR035681">
    <property type="entry name" value="ComA-like_MBL"/>
</dbReference>
<dbReference type="PANTHER" id="PTHR30619:SF1">
    <property type="entry name" value="RECOMBINATION PROTEIN 2"/>
    <property type="match status" value="1"/>
</dbReference>